<name>A0A8T3B1J3_DENNO</name>
<dbReference type="Proteomes" id="UP000829196">
    <property type="component" value="Unassembled WGS sequence"/>
</dbReference>
<gene>
    <name evidence="1" type="ORF">KFK09_017653</name>
</gene>
<evidence type="ECO:0000313" key="1">
    <source>
        <dbReference type="EMBL" id="KAI0502696.1"/>
    </source>
</evidence>
<comment type="caution">
    <text evidence="1">The sequence shown here is derived from an EMBL/GenBank/DDBJ whole genome shotgun (WGS) entry which is preliminary data.</text>
</comment>
<organism evidence="1 2">
    <name type="scientific">Dendrobium nobile</name>
    <name type="common">Orchid</name>
    <dbReference type="NCBI Taxonomy" id="94219"/>
    <lineage>
        <taxon>Eukaryota</taxon>
        <taxon>Viridiplantae</taxon>
        <taxon>Streptophyta</taxon>
        <taxon>Embryophyta</taxon>
        <taxon>Tracheophyta</taxon>
        <taxon>Spermatophyta</taxon>
        <taxon>Magnoliopsida</taxon>
        <taxon>Liliopsida</taxon>
        <taxon>Asparagales</taxon>
        <taxon>Orchidaceae</taxon>
        <taxon>Epidendroideae</taxon>
        <taxon>Malaxideae</taxon>
        <taxon>Dendrobiinae</taxon>
        <taxon>Dendrobium</taxon>
    </lineage>
</organism>
<evidence type="ECO:0000313" key="2">
    <source>
        <dbReference type="Proteomes" id="UP000829196"/>
    </source>
</evidence>
<sequence>MWLCLKKKFVLLRTDWLILEDDFCYPSSGDDEDFHVSEEEFVGRSAGRGIHNARSSSYPFVAELAGNLGASALDGLRSFTATYGRSMLGC</sequence>
<proteinExistence type="predicted"/>
<keyword evidence="2" id="KW-1185">Reference proteome</keyword>
<reference evidence="1" key="1">
    <citation type="journal article" date="2022" name="Front. Genet.">
        <title>Chromosome-Scale Assembly of the Dendrobium nobile Genome Provides Insights Into the Molecular Mechanism of the Biosynthesis of the Medicinal Active Ingredient of Dendrobium.</title>
        <authorList>
            <person name="Xu Q."/>
            <person name="Niu S.-C."/>
            <person name="Li K.-L."/>
            <person name="Zheng P.-J."/>
            <person name="Zhang X.-J."/>
            <person name="Jia Y."/>
            <person name="Liu Y."/>
            <person name="Niu Y.-X."/>
            <person name="Yu L.-H."/>
            <person name="Chen D.-F."/>
            <person name="Zhang G.-Q."/>
        </authorList>
    </citation>
    <scope>NUCLEOTIDE SEQUENCE</scope>
    <source>
        <tissue evidence="1">Leaf</tissue>
    </source>
</reference>
<accession>A0A8T3B1J3</accession>
<protein>
    <submittedName>
        <fullName evidence="1">Uncharacterized protein</fullName>
    </submittedName>
</protein>
<dbReference type="AlphaFoldDB" id="A0A8T3B1J3"/>
<dbReference type="EMBL" id="JAGYWB010000012">
    <property type="protein sequence ID" value="KAI0502696.1"/>
    <property type="molecule type" value="Genomic_DNA"/>
</dbReference>